<evidence type="ECO:0000256" key="1">
    <source>
        <dbReference type="SAM" id="SignalP"/>
    </source>
</evidence>
<name>A0ABW9JDS2_9SPHI</name>
<dbReference type="EMBL" id="SRMP02000001">
    <property type="protein sequence ID" value="MFN0290281.1"/>
    <property type="molecule type" value="Genomic_DNA"/>
</dbReference>
<keyword evidence="4" id="KW-1185">Reference proteome</keyword>
<dbReference type="RefSeq" id="WP_138727865.1">
    <property type="nucleotide sequence ID" value="NZ_SRMP02000001.1"/>
</dbReference>
<gene>
    <name evidence="3" type="ORF">E5L68_002700</name>
</gene>
<reference evidence="3 4" key="1">
    <citation type="submission" date="2024-12" db="EMBL/GenBank/DDBJ databases">
        <authorList>
            <person name="Hu S."/>
        </authorList>
    </citation>
    <scope>NUCLEOTIDE SEQUENCE [LARGE SCALE GENOMIC DNA]</scope>
    <source>
        <strain evidence="3 4">P-25</strain>
    </source>
</reference>
<proteinExistence type="predicted"/>
<feature type="signal peptide" evidence="1">
    <location>
        <begin position="1"/>
        <end position="20"/>
    </location>
</feature>
<accession>A0ABW9JDS2</accession>
<protein>
    <submittedName>
        <fullName evidence="3">T9SS type A sorting domain-containing protein</fullName>
    </submittedName>
</protein>
<feature type="domain" description="Secretion system C-terminal sorting" evidence="2">
    <location>
        <begin position="308"/>
        <end position="381"/>
    </location>
</feature>
<keyword evidence="1" id="KW-0732">Signal</keyword>
<feature type="chain" id="PRO_5046717326" evidence="1">
    <location>
        <begin position="21"/>
        <end position="382"/>
    </location>
</feature>
<dbReference type="NCBIfam" id="TIGR04183">
    <property type="entry name" value="Por_Secre_tail"/>
    <property type="match status" value="1"/>
</dbReference>
<sequence length="382" mass="41948">MNKKLLLLALLVCMFGSTYASTLIQGNWRWRNNDGDENTATFKAAQNTPITITDYSELRLRIRVENESNVSDQTHSVGALKYATSANGTFLNVGSANAAFEYVISPAAPAAKAPTTNSTFLTTTNAAGLSPFDYAAGEYFNAERDLGANEDKSPVPPSKYSDLEFVIKPTVNVQPNTTYYFLIENAKDGGMHNLATLSTATVLPVEFIAFEAKPDKSSVQLRWSTAAEKNNERFEIRRSVDAKDWKLIATQKGKGNTETISHYVQADKKPLNGVSYYQLTQFDFDGTEKVLSTQSVNLTLDPAVEVKVFPNPVSSQINVSISNYIGQHLRAALYSQDGKLVHKQELISETQKLNINKMPPAGVYVLKVAGSNLLISKKVVVL</sequence>
<dbReference type="Proteomes" id="UP001517367">
    <property type="component" value="Unassembled WGS sequence"/>
</dbReference>
<evidence type="ECO:0000259" key="2">
    <source>
        <dbReference type="Pfam" id="PF18962"/>
    </source>
</evidence>
<dbReference type="Pfam" id="PF18962">
    <property type="entry name" value="Por_Secre_tail"/>
    <property type="match status" value="1"/>
</dbReference>
<comment type="caution">
    <text evidence="3">The sequence shown here is derived from an EMBL/GenBank/DDBJ whole genome shotgun (WGS) entry which is preliminary data.</text>
</comment>
<dbReference type="InterPro" id="IPR026444">
    <property type="entry name" value="Secre_tail"/>
</dbReference>
<evidence type="ECO:0000313" key="3">
    <source>
        <dbReference type="EMBL" id="MFN0290281.1"/>
    </source>
</evidence>
<organism evidence="3 4">
    <name type="scientific">Pedobacter helvus</name>
    <dbReference type="NCBI Taxonomy" id="2563444"/>
    <lineage>
        <taxon>Bacteria</taxon>
        <taxon>Pseudomonadati</taxon>
        <taxon>Bacteroidota</taxon>
        <taxon>Sphingobacteriia</taxon>
        <taxon>Sphingobacteriales</taxon>
        <taxon>Sphingobacteriaceae</taxon>
        <taxon>Pedobacter</taxon>
    </lineage>
</organism>
<evidence type="ECO:0000313" key="4">
    <source>
        <dbReference type="Proteomes" id="UP001517367"/>
    </source>
</evidence>